<name>F4CM95_PSEUX</name>
<dbReference type="InterPro" id="IPR001867">
    <property type="entry name" value="OmpR/PhoB-type_DNA-bd"/>
</dbReference>
<dbReference type="PROSITE" id="PS51755">
    <property type="entry name" value="OMPR_PHOB"/>
    <property type="match status" value="1"/>
</dbReference>
<dbReference type="HOGENOM" id="CLU_000445_30_1_11"/>
<dbReference type="KEGG" id="pdx:Psed_0747"/>
<dbReference type="Pfam" id="PF00072">
    <property type="entry name" value="Response_reg"/>
    <property type="match status" value="1"/>
</dbReference>
<evidence type="ECO:0000259" key="9">
    <source>
        <dbReference type="PROSITE" id="PS51755"/>
    </source>
</evidence>
<accession>F4CM95</accession>
<dbReference type="AlphaFoldDB" id="F4CM95"/>
<organism evidence="10 11">
    <name type="scientific">Pseudonocardia dioxanivorans (strain ATCC 55486 / DSM 44775 / JCM 13855 / CB1190)</name>
    <dbReference type="NCBI Taxonomy" id="675635"/>
    <lineage>
        <taxon>Bacteria</taxon>
        <taxon>Bacillati</taxon>
        <taxon>Actinomycetota</taxon>
        <taxon>Actinomycetes</taxon>
        <taxon>Pseudonocardiales</taxon>
        <taxon>Pseudonocardiaceae</taxon>
        <taxon>Pseudonocardia</taxon>
    </lineage>
</organism>
<evidence type="ECO:0000313" key="11">
    <source>
        <dbReference type="Proteomes" id="UP000007809"/>
    </source>
</evidence>
<evidence type="ECO:0000259" key="8">
    <source>
        <dbReference type="PROSITE" id="PS50110"/>
    </source>
</evidence>
<evidence type="ECO:0000256" key="4">
    <source>
        <dbReference type="ARBA" id="ARBA00023125"/>
    </source>
</evidence>
<keyword evidence="5" id="KW-0804">Transcription</keyword>
<evidence type="ECO:0000256" key="1">
    <source>
        <dbReference type="ARBA" id="ARBA00022553"/>
    </source>
</evidence>
<dbReference type="SMART" id="SM00448">
    <property type="entry name" value="REC"/>
    <property type="match status" value="1"/>
</dbReference>
<dbReference type="InterPro" id="IPR039420">
    <property type="entry name" value="WalR-like"/>
</dbReference>
<reference evidence="10 11" key="1">
    <citation type="journal article" date="2011" name="J. Bacteriol.">
        <title>Genome sequence of the 1,4-dioxane-degrading Pseudonocardia dioxanivorans strain CB1190.</title>
        <authorList>
            <person name="Sales C.M."/>
            <person name="Mahendra S."/>
            <person name="Grostern A."/>
            <person name="Parales R.E."/>
            <person name="Goodwin L.A."/>
            <person name="Woyke T."/>
            <person name="Nolan M."/>
            <person name="Lapidus A."/>
            <person name="Chertkov O."/>
            <person name="Ovchinnikova G."/>
            <person name="Sczyrba A."/>
            <person name="Alvarez-Cohen L."/>
        </authorList>
    </citation>
    <scope>NUCLEOTIDE SEQUENCE [LARGE SCALE GENOMIC DNA]</scope>
    <source>
        <strain evidence="11">ATCC 55486 / DSM 44775 / JCM 13855 / CB1190</strain>
    </source>
</reference>
<dbReference type="eggNOG" id="COG0745">
    <property type="taxonomic scope" value="Bacteria"/>
</dbReference>
<dbReference type="Gene3D" id="3.40.50.2300">
    <property type="match status" value="1"/>
</dbReference>
<feature type="modified residue" description="4-aspartylphosphate" evidence="6">
    <location>
        <position position="99"/>
    </location>
</feature>
<dbReference type="GO" id="GO:0000976">
    <property type="term" value="F:transcription cis-regulatory region binding"/>
    <property type="evidence" value="ECO:0007669"/>
    <property type="project" value="TreeGrafter"/>
</dbReference>
<evidence type="ECO:0000256" key="7">
    <source>
        <dbReference type="PROSITE-ProRule" id="PRU01091"/>
    </source>
</evidence>
<dbReference type="GO" id="GO:0006355">
    <property type="term" value="P:regulation of DNA-templated transcription"/>
    <property type="evidence" value="ECO:0007669"/>
    <property type="project" value="InterPro"/>
</dbReference>
<evidence type="ECO:0000313" key="10">
    <source>
        <dbReference type="EMBL" id="AEA23008.1"/>
    </source>
</evidence>
<keyword evidence="1 6" id="KW-0597">Phosphoprotein</keyword>
<keyword evidence="11" id="KW-1185">Reference proteome</keyword>
<dbReference type="GO" id="GO:0032993">
    <property type="term" value="C:protein-DNA complex"/>
    <property type="evidence" value="ECO:0007669"/>
    <property type="project" value="TreeGrafter"/>
</dbReference>
<dbReference type="InterPro" id="IPR011006">
    <property type="entry name" value="CheY-like_superfamily"/>
</dbReference>
<dbReference type="SMART" id="SM00862">
    <property type="entry name" value="Trans_reg_C"/>
    <property type="match status" value="1"/>
</dbReference>
<dbReference type="Gene3D" id="1.10.10.10">
    <property type="entry name" value="Winged helix-like DNA-binding domain superfamily/Winged helix DNA-binding domain"/>
    <property type="match status" value="1"/>
</dbReference>
<dbReference type="STRING" id="675635.Psed_0747"/>
<dbReference type="Proteomes" id="UP000007809">
    <property type="component" value="Chromosome"/>
</dbReference>
<dbReference type="PROSITE" id="PS50110">
    <property type="entry name" value="RESPONSE_REGULATORY"/>
    <property type="match status" value="1"/>
</dbReference>
<gene>
    <name evidence="10" type="ordered locus">Psed_0747</name>
</gene>
<dbReference type="Gene3D" id="6.10.250.690">
    <property type="match status" value="1"/>
</dbReference>
<dbReference type="EMBL" id="CP002593">
    <property type="protein sequence ID" value="AEA23008.1"/>
    <property type="molecule type" value="Genomic_DNA"/>
</dbReference>
<protein>
    <submittedName>
        <fullName evidence="10">Two component transcriptional regulator, winged helix family</fullName>
    </submittedName>
</protein>
<dbReference type="GO" id="GO:0000156">
    <property type="term" value="F:phosphorelay response regulator activity"/>
    <property type="evidence" value="ECO:0007669"/>
    <property type="project" value="TreeGrafter"/>
</dbReference>
<dbReference type="InterPro" id="IPR036388">
    <property type="entry name" value="WH-like_DNA-bd_sf"/>
</dbReference>
<dbReference type="GO" id="GO:0005829">
    <property type="term" value="C:cytosol"/>
    <property type="evidence" value="ECO:0007669"/>
    <property type="project" value="TreeGrafter"/>
</dbReference>
<keyword evidence="3" id="KW-0805">Transcription regulation</keyword>
<evidence type="ECO:0000256" key="2">
    <source>
        <dbReference type="ARBA" id="ARBA00023012"/>
    </source>
</evidence>
<evidence type="ECO:0000256" key="5">
    <source>
        <dbReference type="ARBA" id="ARBA00023163"/>
    </source>
</evidence>
<dbReference type="SUPFAM" id="SSF46894">
    <property type="entry name" value="C-terminal effector domain of the bipartite response regulators"/>
    <property type="match status" value="1"/>
</dbReference>
<dbReference type="Pfam" id="PF00486">
    <property type="entry name" value="Trans_reg_C"/>
    <property type="match status" value="1"/>
</dbReference>
<keyword evidence="2" id="KW-0902">Two-component regulatory system</keyword>
<dbReference type="PANTHER" id="PTHR48111:SF1">
    <property type="entry name" value="TWO-COMPONENT RESPONSE REGULATOR ORR33"/>
    <property type="match status" value="1"/>
</dbReference>
<feature type="domain" description="Response regulatory" evidence="8">
    <location>
        <begin position="50"/>
        <end position="164"/>
    </location>
</feature>
<dbReference type="InterPro" id="IPR016032">
    <property type="entry name" value="Sig_transdc_resp-reg_C-effctor"/>
</dbReference>
<dbReference type="SUPFAM" id="SSF52172">
    <property type="entry name" value="CheY-like"/>
    <property type="match status" value="1"/>
</dbReference>
<sequence>MEQRGQIVPRRVVSGHGVAPFVMMASMNAPSGSAVPGSAHPGAPVTARPRVLLVEDEGELAAMLAGLFREEGYLVDVAADGHTGLHYGLTRSYDVAVLDRGLPALEGLDLLGRLRRSGVTTPVLVLSALGNPADRVAGLDAGAEDYLTKPFDIDELLARLRALRRRHLDAARVLPIGEARLDLDARDVVVGGSRVALSERECALLATLASRPRQVFGRDDLLALAFPEAENPVVVDTYVHYLRRKLGRGVVETVRGRGYRVGVPAAPGVDGPVG</sequence>
<dbReference type="CDD" id="cd00383">
    <property type="entry name" value="trans_reg_C"/>
    <property type="match status" value="1"/>
</dbReference>
<dbReference type="InterPro" id="IPR001789">
    <property type="entry name" value="Sig_transdc_resp-reg_receiver"/>
</dbReference>
<evidence type="ECO:0000256" key="3">
    <source>
        <dbReference type="ARBA" id="ARBA00023015"/>
    </source>
</evidence>
<feature type="domain" description="OmpR/PhoB-type" evidence="9">
    <location>
        <begin position="171"/>
        <end position="263"/>
    </location>
</feature>
<dbReference type="PANTHER" id="PTHR48111">
    <property type="entry name" value="REGULATOR OF RPOS"/>
    <property type="match status" value="1"/>
</dbReference>
<keyword evidence="4 7" id="KW-0238">DNA-binding</keyword>
<evidence type="ECO:0000256" key="6">
    <source>
        <dbReference type="PROSITE-ProRule" id="PRU00169"/>
    </source>
</evidence>
<feature type="DNA-binding region" description="OmpR/PhoB-type" evidence="7">
    <location>
        <begin position="171"/>
        <end position="263"/>
    </location>
</feature>
<proteinExistence type="predicted"/>